<evidence type="ECO:0000256" key="6">
    <source>
        <dbReference type="ARBA" id="ARBA00022968"/>
    </source>
</evidence>
<reference evidence="11" key="1">
    <citation type="submission" date="2022-07" db="EMBL/GenBank/DDBJ databases">
        <title>Phylogenomic reconstructions and comparative analyses of Kickxellomycotina fungi.</title>
        <authorList>
            <person name="Reynolds N.K."/>
            <person name="Stajich J.E."/>
            <person name="Barry K."/>
            <person name="Grigoriev I.V."/>
            <person name="Crous P."/>
            <person name="Smith M.E."/>
        </authorList>
    </citation>
    <scope>NUCLEOTIDE SEQUENCE</scope>
    <source>
        <strain evidence="11">RSA 476</strain>
    </source>
</reference>
<dbReference type="GO" id="GO:0000139">
    <property type="term" value="C:Golgi membrane"/>
    <property type="evidence" value="ECO:0007669"/>
    <property type="project" value="UniProtKB-SubCell"/>
</dbReference>
<evidence type="ECO:0000256" key="4">
    <source>
        <dbReference type="ARBA" id="ARBA00022679"/>
    </source>
</evidence>
<dbReference type="GO" id="GO:0016758">
    <property type="term" value="F:hexosyltransferase activity"/>
    <property type="evidence" value="ECO:0007669"/>
    <property type="project" value="InterPro"/>
</dbReference>
<comment type="caution">
    <text evidence="11">The sequence shown here is derived from an EMBL/GenBank/DDBJ whole genome shotgun (WGS) entry which is preliminary data.</text>
</comment>
<keyword evidence="6" id="KW-0735">Signal-anchor</keyword>
<dbReference type="AlphaFoldDB" id="A0A9W8M2H5"/>
<evidence type="ECO:0000256" key="3">
    <source>
        <dbReference type="ARBA" id="ARBA00022676"/>
    </source>
</evidence>
<proteinExistence type="inferred from homology"/>
<accession>A0A9W8M2H5</accession>
<comment type="similarity">
    <text evidence="2">Belongs to the glycosyltransferase 31 family.</text>
</comment>
<evidence type="ECO:0000256" key="1">
    <source>
        <dbReference type="ARBA" id="ARBA00004323"/>
    </source>
</evidence>
<evidence type="ECO:0000256" key="7">
    <source>
        <dbReference type="ARBA" id="ARBA00022989"/>
    </source>
</evidence>
<evidence type="ECO:0000256" key="10">
    <source>
        <dbReference type="SAM" id="Phobius"/>
    </source>
</evidence>
<gene>
    <name evidence="11" type="ORF">GGH94_006090</name>
</gene>
<keyword evidence="9 10" id="KW-0472">Membrane</keyword>
<keyword evidence="12" id="KW-1185">Reference proteome</keyword>
<dbReference type="Proteomes" id="UP001140074">
    <property type="component" value="Unassembled WGS sequence"/>
</dbReference>
<evidence type="ECO:0000256" key="2">
    <source>
        <dbReference type="ARBA" id="ARBA00008661"/>
    </source>
</evidence>
<organism evidence="11 12">
    <name type="scientific">Coemansia aciculifera</name>
    <dbReference type="NCBI Taxonomy" id="417176"/>
    <lineage>
        <taxon>Eukaryota</taxon>
        <taxon>Fungi</taxon>
        <taxon>Fungi incertae sedis</taxon>
        <taxon>Zoopagomycota</taxon>
        <taxon>Kickxellomycotina</taxon>
        <taxon>Kickxellomycetes</taxon>
        <taxon>Kickxellales</taxon>
        <taxon>Kickxellaceae</taxon>
        <taxon>Coemansia</taxon>
    </lineage>
</organism>
<keyword evidence="5 10" id="KW-0812">Transmembrane</keyword>
<sequence>MPSIALSRPRIVVMLIIAGIVLTSFILTADHHNYWGAFDDTSQYLSTPALTIDQQLAKKLAIIFPINKNTDMQFYRNTWLREYLYPVCDWREPGCKIVCNKESTYHTLDEKTFCFSKEMKNFSDKEFFIKLDDDAFVDRDYVFELMRKHSGSKKPVYISDHTRFNDPANKDSLHEVLYGNGKFYMFNYNLVKCLDTDFKYEHRPRNEDAVFGGMVRSGCGEKNVEFVQENDDKIWHKEYKNKNKHIDLAYIKNH</sequence>
<evidence type="ECO:0000256" key="9">
    <source>
        <dbReference type="ARBA" id="ARBA00023136"/>
    </source>
</evidence>
<dbReference type="EMBL" id="JANBUY010000387">
    <property type="protein sequence ID" value="KAJ2859469.1"/>
    <property type="molecule type" value="Genomic_DNA"/>
</dbReference>
<evidence type="ECO:0000256" key="8">
    <source>
        <dbReference type="ARBA" id="ARBA00023034"/>
    </source>
</evidence>
<protein>
    <recommendedName>
        <fullName evidence="13">Hexosyltransferase</fullName>
    </recommendedName>
</protein>
<evidence type="ECO:0000256" key="5">
    <source>
        <dbReference type="ARBA" id="ARBA00022692"/>
    </source>
</evidence>
<keyword evidence="8" id="KW-0333">Golgi apparatus</keyword>
<keyword evidence="7 10" id="KW-1133">Transmembrane helix</keyword>
<name>A0A9W8M2H5_9FUNG</name>
<dbReference type="InterPro" id="IPR002659">
    <property type="entry name" value="Glyco_trans_31"/>
</dbReference>
<evidence type="ECO:0000313" key="11">
    <source>
        <dbReference type="EMBL" id="KAJ2859469.1"/>
    </source>
</evidence>
<evidence type="ECO:0008006" key="13">
    <source>
        <dbReference type="Google" id="ProtNLM"/>
    </source>
</evidence>
<dbReference type="Pfam" id="PF01762">
    <property type="entry name" value="Galactosyl_T"/>
    <property type="match status" value="1"/>
</dbReference>
<comment type="subcellular location">
    <subcellularLocation>
        <location evidence="1">Golgi apparatus membrane</location>
        <topology evidence="1">Single-pass type II membrane protein</topology>
    </subcellularLocation>
</comment>
<dbReference type="Gene3D" id="3.90.550.50">
    <property type="match status" value="1"/>
</dbReference>
<keyword evidence="4" id="KW-0808">Transferase</keyword>
<evidence type="ECO:0000313" key="12">
    <source>
        <dbReference type="Proteomes" id="UP001140074"/>
    </source>
</evidence>
<keyword evidence="3" id="KW-0328">Glycosyltransferase</keyword>
<feature type="transmembrane region" description="Helical" evidence="10">
    <location>
        <begin position="12"/>
        <end position="29"/>
    </location>
</feature>